<dbReference type="PANTHER" id="PTHR33385">
    <property type="entry name" value="PROTEIN XRI1"/>
    <property type="match status" value="1"/>
</dbReference>
<proteinExistence type="predicted"/>
<feature type="region of interest" description="Disordered" evidence="1">
    <location>
        <begin position="286"/>
        <end position="305"/>
    </location>
</feature>
<feature type="signal peptide" evidence="2">
    <location>
        <begin position="1"/>
        <end position="26"/>
    </location>
</feature>
<dbReference type="GO" id="GO:0007140">
    <property type="term" value="P:male meiotic nuclear division"/>
    <property type="evidence" value="ECO:0007669"/>
    <property type="project" value="InterPro"/>
</dbReference>
<organism evidence="3 4">
    <name type="scientific">Cinnamomum micranthum f. kanehirae</name>
    <dbReference type="NCBI Taxonomy" id="337451"/>
    <lineage>
        <taxon>Eukaryota</taxon>
        <taxon>Viridiplantae</taxon>
        <taxon>Streptophyta</taxon>
        <taxon>Embryophyta</taxon>
        <taxon>Tracheophyta</taxon>
        <taxon>Spermatophyta</taxon>
        <taxon>Magnoliopsida</taxon>
        <taxon>Magnoliidae</taxon>
        <taxon>Laurales</taxon>
        <taxon>Lauraceae</taxon>
        <taxon>Cinnamomum</taxon>
    </lineage>
</organism>
<keyword evidence="4" id="KW-1185">Reference proteome</keyword>
<reference evidence="3 4" key="1">
    <citation type="journal article" date="2019" name="Nat. Plants">
        <title>Stout camphor tree genome fills gaps in understanding of flowering plant genome evolution.</title>
        <authorList>
            <person name="Chaw S.M."/>
            <person name="Liu Y.C."/>
            <person name="Wu Y.W."/>
            <person name="Wang H.Y."/>
            <person name="Lin C.I."/>
            <person name="Wu C.S."/>
            <person name="Ke H.M."/>
            <person name="Chang L.Y."/>
            <person name="Hsu C.Y."/>
            <person name="Yang H.T."/>
            <person name="Sudianto E."/>
            <person name="Hsu M.H."/>
            <person name="Wu K.P."/>
            <person name="Wang L.N."/>
            <person name="Leebens-Mack J.H."/>
            <person name="Tsai I.J."/>
        </authorList>
    </citation>
    <scope>NUCLEOTIDE SEQUENCE [LARGE SCALE GENOMIC DNA]</scope>
    <source>
        <strain evidence="4">cv. Chaw 1501</strain>
        <tissue evidence="3">Young leaves</tissue>
    </source>
</reference>
<gene>
    <name evidence="3" type="ORF">CKAN_00134700</name>
</gene>
<dbReference type="Proteomes" id="UP000283530">
    <property type="component" value="Unassembled WGS sequence"/>
</dbReference>
<name>A0A3S3N5F5_9MAGN</name>
<evidence type="ECO:0000313" key="4">
    <source>
        <dbReference type="Proteomes" id="UP000283530"/>
    </source>
</evidence>
<sequence length="333" mass="37925">MWCRKTSSLTQTSFLFFHLLLLLSIGDYSMDYTNTANFNPWEAKWKEDDYLQSDPHLDITSFLRDEINQKEDGLLCMFDEMTPVKACGDFNYHVPDISGNMSKGSEECRESLQLKRRRMLQFNSNITNPYICNEQTLSACVELKDWEDPLEDTVPENMQYVAGIPDDRRTSVDEGLDQSQERFLATCFNDNEMHYNYGEMNASGASYDKVEISDISNIQPVGQTYMIQEEPSRLASRSTFKVMSGRESYMQTPTTTSVAYPFALIKPCGVEDVTLKDINQRIRTPPVRLKHKEEEGASSSYPTSAFSGKPVVVKTRIRTEGGKGSITIMRTKG</sequence>
<evidence type="ECO:0000256" key="2">
    <source>
        <dbReference type="SAM" id="SignalP"/>
    </source>
</evidence>
<protein>
    <submittedName>
        <fullName evidence="3">Protein XRI1</fullName>
    </submittedName>
</protein>
<feature type="chain" id="PRO_5018523624" evidence="2">
    <location>
        <begin position="27"/>
        <end position="333"/>
    </location>
</feature>
<dbReference type="GO" id="GO:0007143">
    <property type="term" value="P:female meiotic nuclear division"/>
    <property type="evidence" value="ECO:0007669"/>
    <property type="project" value="InterPro"/>
</dbReference>
<accession>A0A3S3N5F5</accession>
<comment type="caution">
    <text evidence="3">The sequence shown here is derived from an EMBL/GenBank/DDBJ whole genome shotgun (WGS) entry which is preliminary data.</text>
</comment>
<dbReference type="InterPro" id="IPR039933">
    <property type="entry name" value="XRI1"/>
</dbReference>
<evidence type="ECO:0000256" key="1">
    <source>
        <dbReference type="SAM" id="MobiDB-lite"/>
    </source>
</evidence>
<dbReference type="OrthoDB" id="1913204at2759"/>
<evidence type="ECO:0000313" key="3">
    <source>
        <dbReference type="EMBL" id="RWR73094.1"/>
    </source>
</evidence>
<dbReference type="AlphaFoldDB" id="A0A3S3N5F5"/>
<dbReference type="PANTHER" id="PTHR33385:SF4">
    <property type="entry name" value="PROTEIN XRI1"/>
    <property type="match status" value="1"/>
</dbReference>
<dbReference type="EMBL" id="QPKB01000001">
    <property type="protein sequence ID" value="RWR73094.1"/>
    <property type="molecule type" value="Genomic_DNA"/>
</dbReference>
<keyword evidence="2" id="KW-0732">Signal</keyword>